<reference evidence="1 2" key="1">
    <citation type="submission" date="2017-05" db="EMBL/GenBank/DDBJ databases">
        <authorList>
            <person name="Song R."/>
            <person name="Chenine A.L."/>
            <person name="Ruprecht R.M."/>
        </authorList>
    </citation>
    <scope>NUCLEOTIDE SEQUENCE [LARGE SCALE GENOMIC DNA]</scope>
    <source>
        <strain evidence="1 2">CECT 8898</strain>
    </source>
</reference>
<dbReference type="Proteomes" id="UP000207598">
    <property type="component" value="Unassembled WGS sequence"/>
</dbReference>
<sequence length="124" mass="12930">MRTIAGTKGGAGRAGAPRRHARAPALVAGLLLLTACTPQSQDQIARNAARSALTPVVMEQFPGVPVEPTLNCLIDNASAQQIRTLAADALLGPNENTLQITRDIASKPETLRCLATTGLPALLR</sequence>
<evidence type="ECO:0000313" key="1">
    <source>
        <dbReference type="EMBL" id="SMX47298.1"/>
    </source>
</evidence>
<proteinExistence type="predicted"/>
<gene>
    <name evidence="1" type="ORF">MAA8898_03623</name>
</gene>
<keyword evidence="2" id="KW-1185">Reference proteome</keyword>
<protein>
    <submittedName>
        <fullName evidence="1">Uncharacterized protein</fullName>
    </submittedName>
</protein>
<evidence type="ECO:0000313" key="2">
    <source>
        <dbReference type="Proteomes" id="UP000207598"/>
    </source>
</evidence>
<organism evidence="1 2">
    <name type="scientific">Maliponia aquimaris</name>
    <dbReference type="NCBI Taxonomy" id="1673631"/>
    <lineage>
        <taxon>Bacteria</taxon>
        <taxon>Pseudomonadati</taxon>
        <taxon>Pseudomonadota</taxon>
        <taxon>Alphaproteobacteria</taxon>
        <taxon>Rhodobacterales</taxon>
        <taxon>Paracoccaceae</taxon>
        <taxon>Maliponia</taxon>
    </lineage>
</organism>
<dbReference type="AlphaFoldDB" id="A0A238KX79"/>
<accession>A0A238KX79</accession>
<dbReference type="EMBL" id="FXYF01000011">
    <property type="protein sequence ID" value="SMX47298.1"/>
    <property type="molecule type" value="Genomic_DNA"/>
</dbReference>
<name>A0A238KX79_9RHOB</name>
<dbReference type="RefSeq" id="WP_245853473.1">
    <property type="nucleotide sequence ID" value="NZ_FXYF01000011.1"/>
</dbReference>